<evidence type="ECO:0000313" key="2">
    <source>
        <dbReference type="Proteomes" id="UP001500843"/>
    </source>
</evidence>
<dbReference type="EMBL" id="BAABHM010000002">
    <property type="protein sequence ID" value="GAA4688258.1"/>
    <property type="molecule type" value="Genomic_DNA"/>
</dbReference>
<accession>A0ABP8WFU9</accession>
<evidence type="ECO:0000313" key="1">
    <source>
        <dbReference type="EMBL" id="GAA4688258.1"/>
    </source>
</evidence>
<keyword evidence="2" id="KW-1185">Reference proteome</keyword>
<sequence>MFGGKKGYGNDGTAERLPGLGQALCCVVVPGWDQPMRMNVGFDCQMVRKSTTVPGLDASIMVLPPA</sequence>
<name>A0ABP8WFU9_9MICO</name>
<organism evidence="1 2">
    <name type="scientific">Promicromonospora umidemergens</name>
    <dbReference type="NCBI Taxonomy" id="629679"/>
    <lineage>
        <taxon>Bacteria</taxon>
        <taxon>Bacillati</taxon>
        <taxon>Actinomycetota</taxon>
        <taxon>Actinomycetes</taxon>
        <taxon>Micrococcales</taxon>
        <taxon>Promicromonosporaceae</taxon>
        <taxon>Promicromonospora</taxon>
    </lineage>
</organism>
<proteinExistence type="predicted"/>
<dbReference type="Proteomes" id="UP001500843">
    <property type="component" value="Unassembled WGS sequence"/>
</dbReference>
<reference evidence="2" key="1">
    <citation type="journal article" date="2019" name="Int. J. Syst. Evol. Microbiol.">
        <title>The Global Catalogue of Microorganisms (GCM) 10K type strain sequencing project: providing services to taxonomists for standard genome sequencing and annotation.</title>
        <authorList>
            <consortium name="The Broad Institute Genomics Platform"/>
            <consortium name="The Broad Institute Genome Sequencing Center for Infectious Disease"/>
            <person name="Wu L."/>
            <person name="Ma J."/>
        </authorList>
    </citation>
    <scope>NUCLEOTIDE SEQUENCE [LARGE SCALE GENOMIC DNA]</scope>
    <source>
        <strain evidence="2">JCM 17975</strain>
    </source>
</reference>
<gene>
    <name evidence="1" type="ORF">GCM10023198_03320</name>
</gene>
<protein>
    <submittedName>
        <fullName evidence="1">Uncharacterized protein</fullName>
    </submittedName>
</protein>
<comment type="caution">
    <text evidence="1">The sequence shown here is derived from an EMBL/GenBank/DDBJ whole genome shotgun (WGS) entry which is preliminary data.</text>
</comment>